<evidence type="ECO:0000313" key="1">
    <source>
        <dbReference type="EMBL" id="MFD1694083.1"/>
    </source>
</evidence>
<comment type="caution">
    <text evidence="1">The sequence shown here is derived from an EMBL/GenBank/DDBJ whole genome shotgun (WGS) entry which is preliminary data.</text>
</comment>
<gene>
    <name evidence="1" type="ORF">ACFSC7_01015</name>
</gene>
<evidence type="ECO:0000313" key="2">
    <source>
        <dbReference type="Proteomes" id="UP001597327"/>
    </source>
</evidence>
<accession>A0ABW4JSJ2</accession>
<reference evidence="2" key="1">
    <citation type="journal article" date="2019" name="Int. J. Syst. Evol. Microbiol.">
        <title>The Global Catalogue of Microorganisms (GCM) 10K type strain sequencing project: providing services to taxonomists for standard genome sequencing and annotation.</title>
        <authorList>
            <consortium name="The Broad Institute Genomics Platform"/>
            <consortium name="The Broad Institute Genome Sequencing Center for Infectious Disease"/>
            <person name="Wu L."/>
            <person name="Ma J."/>
        </authorList>
    </citation>
    <scope>NUCLEOTIDE SEQUENCE [LARGE SCALE GENOMIC DNA]</scope>
    <source>
        <strain evidence="2">JCM 3369</strain>
    </source>
</reference>
<dbReference type="Proteomes" id="UP001597327">
    <property type="component" value="Unassembled WGS sequence"/>
</dbReference>
<keyword evidence="2" id="KW-1185">Reference proteome</keyword>
<protein>
    <submittedName>
        <fullName evidence="1">Uncharacterized protein</fullName>
    </submittedName>
</protein>
<sequence length="262" mass="28023">MVRIAQTPSGSGPAHFRKSRMRMLLDHACATRLRATAPSVALRRALGVAAIALPLLAVTGGAPGFAEDRLSLPAAETAVSASPATRSEETVFIEDDNLAVTVAAASFEESDPLDSEFSIWVGQIDMNGRPTIWVELIDRYGEVIYDSEVGPNETHLLPDGRAIVVRSVDPATRVAKLDEDRLALDGAMVVTRRVVEDENLGATSVEFMEARPPAETKEPEPGVLMHLALFGTAVWQTVAALVSGAAETVQVAWNWLIGTLQA</sequence>
<name>A0ABW4JSJ2_9HYPH</name>
<organism evidence="1 2">
    <name type="scientific">Roseibium aestuarii</name>
    <dbReference type="NCBI Taxonomy" id="2600299"/>
    <lineage>
        <taxon>Bacteria</taxon>
        <taxon>Pseudomonadati</taxon>
        <taxon>Pseudomonadota</taxon>
        <taxon>Alphaproteobacteria</taxon>
        <taxon>Hyphomicrobiales</taxon>
        <taxon>Stappiaceae</taxon>
        <taxon>Roseibium</taxon>
    </lineage>
</organism>
<proteinExistence type="predicted"/>
<dbReference type="EMBL" id="JBHUFA010000001">
    <property type="protein sequence ID" value="MFD1694083.1"/>
    <property type="molecule type" value="Genomic_DNA"/>
</dbReference>
<dbReference type="RefSeq" id="WP_208998688.1">
    <property type="nucleotide sequence ID" value="NZ_JBHUFA010000001.1"/>
</dbReference>